<organism evidence="2 3">
    <name type="scientific">Acinetobacter pittii ANC 4050</name>
    <dbReference type="NCBI Taxonomy" id="1217691"/>
    <lineage>
        <taxon>Bacteria</taxon>
        <taxon>Pseudomonadati</taxon>
        <taxon>Pseudomonadota</taxon>
        <taxon>Gammaproteobacteria</taxon>
        <taxon>Moraxellales</taxon>
        <taxon>Moraxellaceae</taxon>
        <taxon>Acinetobacter</taxon>
        <taxon>Acinetobacter calcoaceticus/baumannii complex</taxon>
    </lineage>
</organism>
<dbReference type="AlphaFoldDB" id="R8YHT1"/>
<keyword evidence="1" id="KW-0472">Membrane</keyword>
<keyword evidence="1" id="KW-1133">Transmembrane helix</keyword>
<dbReference type="EMBL" id="APQM01000007">
    <property type="protein sequence ID" value="EOQ68978.1"/>
    <property type="molecule type" value="Genomic_DNA"/>
</dbReference>
<dbReference type="PATRIC" id="fig|1217691.3.peg.1676"/>
<comment type="caution">
    <text evidence="2">The sequence shown here is derived from an EMBL/GenBank/DDBJ whole genome shotgun (WGS) entry which is preliminary data.</text>
</comment>
<accession>R8YHT1</accession>
<dbReference type="OrthoDB" id="8688136at2"/>
<dbReference type="RefSeq" id="WP_016141693.1">
    <property type="nucleotide sequence ID" value="NZ_KB976987.1"/>
</dbReference>
<evidence type="ECO:0000256" key="1">
    <source>
        <dbReference type="SAM" id="Phobius"/>
    </source>
</evidence>
<evidence type="ECO:0000313" key="3">
    <source>
        <dbReference type="Proteomes" id="UP000014024"/>
    </source>
</evidence>
<proteinExistence type="predicted"/>
<keyword evidence="1" id="KW-0812">Transmembrane</keyword>
<name>R8YHT1_ACIPI</name>
<gene>
    <name evidence="2" type="ORF">F931_01697</name>
</gene>
<protein>
    <submittedName>
        <fullName evidence="2">Uncharacterized protein</fullName>
    </submittedName>
</protein>
<feature type="transmembrane region" description="Helical" evidence="1">
    <location>
        <begin position="314"/>
        <end position="333"/>
    </location>
</feature>
<evidence type="ECO:0000313" key="2">
    <source>
        <dbReference type="EMBL" id="EOQ68978.1"/>
    </source>
</evidence>
<reference evidence="2 3" key="1">
    <citation type="submission" date="2013-02" db="EMBL/GenBank/DDBJ databases">
        <title>The Genome Sequence of Acinetobacter sp. ANC 4050.</title>
        <authorList>
            <consortium name="The Broad Institute Genome Sequencing Platform"/>
            <consortium name="The Broad Institute Genome Sequencing Center for Infectious Disease"/>
            <person name="Cerqueira G."/>
            <person name="Feldgarden M."/>
            <person name="Courvalin P."/>
            <person name="Perichon B."/>
            <person name="Grillot-Courvalin C."/>
            <person name="Clermont D."/>
            <person name="Rocha E."/>
            <person name="Yoon E.-J."/>
            <person name="Nemec A."/>
            <person name="Walker B."/>
            <person name="Young S.K."/>
            <person name="Zeng Q."/>
            <person name="Gargeya S."/>
            <person name="Fitzgerald M."/>
            <person name="Haas B."/>
            <person name="Abouelleil A."/>
            <person name="Alvarado L."/>
            <person name="Arachchi H.M."/>
            <person name="Berlin A.M."/>
            <person name="Chapman S.B."/>
            <person name="Dewar J."/>
            <person name="Goldberg J."/>
            <person name="Griggs A."/>
            <person name="Gujja S."/>
            <person name="Hansen M."/>
            <person name="Howarth C."/>
            <person name="Imamovic A."/>
            <person name="Larimer J."/>
            <person name="McCowan C."/>
            <person name="Murphy C."/>
            <person name="Neiman D."/>
            <person name="Pearson M."/>
            <person name="Priest M."/>
            <person name="Roberts A."/>
            <person name="Saif S."/>
            <person name="Shea T."/>
            <person name="Sisk P."/>
            <person name="Sykes S."/>
            <person name="Wortman J."/>
            <person name="Nusbaum C."/>
            <person name="Birren B."/>
        </authorList>
    </citation>
    <scope>NUCLEOTIDE SEQUENCE [LARGE SCALE GENOMIC DNA]</scope>
    <source>
        <strain evidence="2 3">ANC 4050</strain>
    </source>
</reference>
<sequence length="338" mass="39538">MIKTKEETQSGGYDINIEKEFGIFQLKPNNKDYQGWIFFDKESEIKTCSGYIEAKIIISIRYLKRSGKLHHHNNFFCGSFYKNFDGSLSASISKSETTSGHGGIYLEPPTIRGYRVGSLAMDHVVHFLKKFPSETTVNAINFKPNSDTKEIAANFYTKFGIPLSNSFSIYDLRNNDNWKENLIEYSLYELIQLNDYYNQEFFFLKKYDAELQKVSDQIFKEKKNIFNIIFGGKEVPIPILDFTYIEDDKINEQVEQFNFNIDNISQLLQKVFKNETTVKKMRDEHKSLIQSLRKDNAILIRKFDIIRLINKLKLNGYFILFLITLVIVIYLKIRTTIG</sequence>
<dbReference type="HOGENOM" id="CLU_820452_0_0_6"/>
<dbReference type="Proteomes" id="UP000014024">
    <property type="component" value="Unassembled WGS sequence"/>
</dbReference>